<evidence type="ECO:0000313" key="1">
    <source>
        <dbReference type="EMBL" id="KGG84412.1"/>
    </source>
</evidence>
<sequence>MSPLFFTNLAKFSPMVAFDTNLAKFSPMVSFDKTNDEN</sequence>
<protein>
    <submittedName>
        <fullName evidence="1">Uncharacterized protein</fullName>
    </submittedName>
</protein>
<proteinExistence type="predicted"/>
<gene>
    <name evidence="1" type="ORF">P245_24375</name>
</gene>
<name>A0A0E3BA13_9BURK</name>
<evidence type="ECO:0000313" key="2">
    <source>
        <dbReference type="Proteomes" id="UP000029567"/>
    </source>
</evidence>
<dbReference type="EMBL" id="AWTN01000129">
    <property type="protein sequence ID" value="KGG84412.1"/>
    <property type="molecule type" value="Genomic_DNA"/>
</dbReference>
<accession>A0A0E3BA13</accession>
<dbReference type="AlphaFoldDB" id="A0A0E3BA13"/>
<reference evidence="1 2" key="1">
    <citation type="submission" date="2013-09" db="EMBL/GenBank/DDBJ databases">
        <title>High correlation between genotypes and phenotypes of environmental bacteria Comamonas testosteroni strains.</title>
        <authorList>
            <person name="Liu L."/>
            <person name="Zhu W."/>
            <person name="Xia X."/>
            <person name="Xu B."/>
            <person name="Luo M."/>
            <person name="Wang G."/>
        </authorList>
    </citation>
    <scope>NUCLEOTIDE SEQUENCE [LARGE SCALE GENOMIC DNA]</scope>
    <source>
        <strain evidence="1 2">JL14</strain>
    </source>
</reference>
<dbReference type="Proteomes" id="UP000029567">
    <property type="component" value="Unassembled WGS sequence"/>
</dbReference>
<comment type="caution">
    <text evidence="1">The sequence shown here is derived from an EMBL/GenBank/DDBJ whole genome shotgun (WGS) entry which is preliminary data.</text>
</comment>
<organism evidence="1 2">
    <name type="scientific">Comamonas thiooxydans</name>
    <dbReference type="NCBI Taxonomy" id="363952"/>
    <lineage>
        <taxon>Bacteria</taxon>
        <taxon>Pseudomonadati</taxon>
        <taxon>Pseudomonadota</taxon>
        <taxon>Betaproteobacteria</taxon>
        <taxon>Burkholderiales</taxon>
        <taxon>Comamonadaceae</taxon>
        <taxon>Comamonas</taxon>
    </lineage>
</organism>